<dbReference type="AlphaFoldDB" id="A0AAD8TSH4"/>
<feature type="region of interest" description="Disordered" evidence="6">
    <location>
        <begin position="120"/>
        <end position="189"/>
    </location>
</feature>
<evidence type="ECO:0000256" key="6">
    <source>
        <dbReference type="SAM" id="MobiDB-lite"/>
    </source>
</evidence>
<evidence type="ECO:0000256" key="5">
    <source>
        <dbReference type="ARBA" id="ARBA00023242"/>
    </source>
</evidence>
<evidence type="ECO:0000259" key="7">
    <source>
        <dbReference type="Pfam" id="PF13966"/>
    </source>
</evidence>
<dbReference type="SUPFAM" id="SSF101936">
    <property type="entry name" value="DNA-binding pseudobarrel domain"/>
    <property type="match status" value="1"/>
</dbReference>
<evidence type="ECO:0000256" key="2">
    <source>
        <dbReference type="ARBA" id="ARBA00023015"/>
    </source>
</evidence>
<proteinExistence type="predicted"/>
<dbReference type="GO" id="GO:0005634">
    <property type="term" value="C:nucleus"/>
    <property type="evidence" value="ECO:0007669"/>
    <property type="project" value="UniProtKB-SubCell"/>
</dbReference>
<protein>
    <recommendedName>
        <fullName evidence="7">Reverse transcriptase zinc-binding domain-containing protein</fullName>
    </recommendedName>
</protein>
<dbReference type="EMBL" id="JAUUTY010000002">
    <property type="protein sequence ID" value="KAK1686977.1"/>
    <property type="molecule type" value="Genomic_DNA"/>
</dbReference>
<dbReference type="InterPro" id="IPR026960">
    <property type="entry name" value="RVT-Znf"/>
</dbReference>
<evidence type="ECO:0000256" key="1">
    <source>
        <dbReference type="ARBA" id="ARBA00004123"/>
    </source>
</evidence>
<dbReference type="Pfam" id="PF13966">
    <property type="entry name" value="zf-RVT"/>
    <property type="match status" value="1"/>
</dbReference>
<keyword evidence="5" id="KW-0539">Nucleus</keyword>
<reference evidence="8" key="1">
    <citation type="submission" date="2023-07" db="EMBL/GenBank/DDBJ databases">
        <title>A chromosome-level genome assembly of Lolium multiflorum.</title>
        <authorList>
            <person name="Chen Y."/>
            <person name="Copetti D."/>
            <person name="Kolliker R."/>
            <person name="Studer B."/>
        </authorList>
    </citation>
    <scope>NUCLEOTIDE SEQUENCE</scope>
    <source>
        <strain evidence="8">02402/16</strain>
        <tissue evidence="8">Leaf</tissue>
    </source>
</reference>
<evidence type="ECO:0000256" key="4">
    <source>
        <dbReference type="ARBA" id="ARBA00023163"/>
    </source>
</evidence>
<organism evidence="8 9">
    <name type="scientific">Lolium multiflorum</name>
    <name type="common">Italian ryegrass</name>
    <name type="synonym">Lolium perenne subsp. multiflorum</name>
    <dbReference type="NCBI Taxonomy" id="4521"/>
    <lineage>
        <taxon>Eukaryota</taxon>
        <taxon>Viridiplantae</taxon>
        <taxon>Streptophyta</taxon>
        <taxon>Embryophyta</taxon>
        <taxon>Tracheophyta</taxon>
        <taxon>Spermatophyta</taxon>
        <taxon>Magnoliopsida</taxon>
        <taxon>Liliopsida</taxon>
        <taxon>Poales</taxon>
        <taxon>Poaceae</taxon>
        <taxon>BOP clade</taxon>
        <taxon>Pooideae</taxon>
        <taxon>Poodae</taxon>
        <taxon>Poeae</taxon>
        <taxon>Poeae Chloroplast Group 2 (Poeae type)</taxon>
        <taxon>Loliodinae</taxon>
        <taxon>Loliinae</taxon>
        <taxon>Lolium</taxon>
    </lineage>
</organism>
<dbReference type="Gene3D" id="2.40.330.10">
    <property type="entry name" value="DNA-binding pseudobarrel domain"/>
    <property type="match status" value="1"/>
</dbReference>
<dbReference type="PANTHER" id="PTHR36617:SF15">
    <property type="entry name" value="REVERSE TRANSCRIPTASE ZINC-BINDING DOMAIN-CONTAINING PROTEIN"/>
    <property type="match status" value="1"/>
</dbReference>
<sequence length="305" mass="33743">MDAFPLLFAICDNPDISVADAIHHDELHIRFRRSLDQEGLRLWGELQGLLTSVSISIDQDQVSWHLDPSGSYTVKSMYAQLSRGTTVAHAKDMWEAKLPLKIKIFSWQLALDKLPTGQQILTRHGPSNGLSVEPKGQGKRKGGAKLDGTRAKGAVRAAQAAGGLKKGRRGGAATAPRSPSPAPSSSSQDDRCFEFLLRIDDDPLGIKRLSDKFAEFIDGVEPAHMQLWEASCNFCQWTVEVLFDGQGKMYLHTRWDKFARDLALVPGCQLTFLYEGDGEMIVKVFDDIACRRHYHTGESGSDTDS</sequence>
<dbReference type="GO" id="GO:0003677">
    <property type="term" value="F:DNA binding"/>
    <property type="evidence" value="ECO:0007669"/>
    <property type="project" value="UniProtKB-KW"/>
</dbReference>
<evidence type="ECO:0000313" key="9">
    <source>
        <dbReference type="Proteomes" id="UP001231189"/>
    </source>
</evidence>
<feature type="compositionally biased region" description="Low complexity" evidence="6">
    <location>
        <begin position="171"/>
        <end position="187"/>
    </location>
</feature>
<dbReference type="Proteomes" id="UP001231189">
    <property type="component" value="Unassembled WGS sequence"/>
</dbReference>
<dbReference type="PANTHER" id="PTHR36617">
    <property type="entry name" value="PROTEIN, PUTATIVE-RELATED"/>
    <property type="match status" value="1"/>
</dbReference>
<feature type="compositionally biased region" description="Low complexity" evidence="6">
    <location>
        <begin position="151"/>
        <end position="163"/>
    </location>
</feature>
<comment type="subcellular location">
    <subcellularLocation>
        <location evidence="1">Nucleus</location>
    </subcellularLocation>
</comment>
<dbReference type="InterPro" id="IPR003340">
    <property type="entry name" value="B3_DNA-bd"/>
</dbReference>
<feature type="domain" description="Reverse transcriptase zinc-binding" evidence="7">
    <location>
        <begin position="72"/>
        <end position="125"/>
    </location>
</feature>
<keyword evidence="9" id="KW-1185">Reference proteome</keyword>
<keyword evidence="4" id="KW-0804">Transcription</keyword>
<keyword evidence="3" id="KW-0238">DNA-binding</keyword>
<keyword evidence="2" id="KW-0805">Transcription regulation</keyword>
<comment type="caution">
    <text evidence="8">The sequence shown here is derived from an EMBL/GenBank/DDBJ whole genome shotgun (WGS) entry which is preliminary data.</text>
</comment>
<dbReference type="CDD" id="cd10017">
    <property type="entry name" value="B3_DNA"/>
    <property type="match status" value="1"/>
</dbReference>
<evidence type="ECO:0000256" key="3">
    <source>
        <dbReference type="ARBA" id="ARBA00023125"/>
    </source>
</evidence>
<gene>
    <name evidence="8" type="ORF">QYE76_047825</name>
</gene>
<dbReference type="InterPro" id="IPR015300">
    <property type="entry name" value="DNA-bd_pseudobarrel_sf"/>
</dbReference>
<name>A0AAD8TSH4_LOLMU</name>
<accession>A0AAD8TSH4</accession>
<evidence type="ECO:0000313" key="8">
    <source>
        <dbReference type="EMBL" id="KAK1686977.1"/>
    </source>
</evidence>